<gene>
    <name evidence="3" type="ORF">KLLA0_C11605g</name>
</gene>
<keyword evidence="1" id="KW-0175">Coiled coil</keyword>
<evidence type="ECO:0000256" key="2">
    <source>
        <dbReference type="SAM" id="MobiDB-lite"/>
    </source>
</evidence>
<dbReference type="KEGG" id="kla:KLLA0_C11605g"/>
<dbReference type="EMBL" id="CR382123">
    <property type="protein sequence ID" value="CAH01569.1"/>
    <property type="molecule type" value="Genomic_DNA"/>
</dbReference>
<proteinExistence type="predicted"/>
<dbReference type="FunCoup" id="Q6CTM1">
    <property type="interactions" value="27"/>
</dbReference>
<dbReference type="STRING" id="284590.Q6CTM1"/>
<evidence type="ECO:0000256" key="1">
    <source>
        <dbReference type="SAM" id="Coils"/>
    </source>
</evidence>
<dbReference type="AlphaFoldDB" id="Q6CTM1"/>
<accession>Q6CTM1</accession>
<sequence length="261" mass="30065">MASDSDSDSDFGDFGEGTVTIEETAPSTNKDEHTKEGTADANAESEPQQAFTAVEVLFDCMRKILAAKERGIEIRDKNVLFQDLLKNEKTRKVYDALFPNGKPLPPVQWRREPLQKLLRQTLNIDEPQEEEVEEKEEYVIQDLLYLKLEEDQDQKSLEQLGYKKLNAEGVPDADLSQLLSYQDFQTIPGNELPVIHDQLIDAIETVLLDLESLQNEEQELLKDKATYEELITNLVGHTQRIRREEIAEYQRKHKSKSKKKF</sequence>
<keyword evidence="4" id="KW-1185">Reference proteome</keyword>
<evidence type="ECO:0000313" key="3">
    <source>
        <dbReference type="EMBL" id="CAH01569.1"/>
    </source>
</evidence>
<name>Q6CTM1_KLULA</name>
<evidence type="ECO:0000313" key="4">
    <source>
        <dbReference type="Proteomes" id="UP000000598"/>
    </source>
</evidence>
<feature type="coiled-coil region" evidence="1">
    <location>
        <begin position="196"/>
        <end position="233"/>
    </location>
</feature>
<reference evidence="3 4" key="1">
    <citation type="journal article" date="2004" name="Nature">
        <title>Genome evolution in yeasts.</title>
        <authorList>
            <consortium name="Genolevures"/>
            <person name="Dujon B."/>
            <person name="Sherman D."/>
            <person name="Fischer G."/>
            <person name="Durrens P."/>
            <person name="Casaregola S."/>
            <person name="Lafontaine I."/>
            <person name="de Montigny J."/>
            <person name="Marck C."/>
            <person name="Neuveglise C."/>
            <person name="Talla E."/>
            <person name="Goffard N."/>
            <person name="Frangeul L."/>
            <person name="Aigle M."/>
            <person name="Anthouard V."/>
            <person name="Babour A."/>
            <person name="Barbe V."/>
            <person name="Barnay S."/>
            <person name="Blanchin S."/>
            <person name="Beckerich J.M."/>
            <person name="Beyne E."/>
            <person name="Bleykasten C."/>
            <person name="Boisrame A."/>
            <person name="Boyer J."/>
            <person name="Cattolico L."/>
            <person name="Confanioleri F."/>
            <person name="de Daruvar A."/>
            <person name="Despons L."/>
            <person name="Fabre E."/>
            <person name="Fairhead C."/>
            <person name="Ferry-Dumazet H."/>
            <person name="Groppi A."/>
            <person name="Hantraye F."/>
            <person name="Hennequin C."/>
            <person name="Jauniaux N."/>
            <person name="Joyet P."/>
            <person name="Kachouri R."/>
            <person name="Kerrest A."/>
            <person name="Koszul R."/>
            <person name="Lemaire M."/>
            <person name="Lesur I."/>
            <person name="Ma L."/>
            <person name="Muller H."/>
            <person name="Nicaud J.M."/>
            <person name="Nikolski M."/>
            <person name="Oztas S."/>
            <person name="Ozier-Kalogeropoulos O."/>
            <person name="Pellenz S."/>
            <person name="Potier S."/>
            <person name="Richard G.F."/>
            <person name="Straub M.L."/>
            <person name="Suleau A."/>
            <person name="Swennene D."/>
            <person name="Tekaia F."/>
            <person name="Wesolowski-Louvel M."/>
            <person name="Westhof E."/>
            <person name="Wirth B."/>
            <person name="Zeniou-Meyer M."/>
            <person name="Zivanovic I."/>
            <person name="Bolotin-Fukuhara M."/>
            <person name="Thierry A."/>
            <person name="Bouchier C."/>
            <person name="Caudron B."/>
            <person name="Scarpelli C."/>
            <person name="Gaillardin C."/>
            <person name="Weissenbach J."/>
            <person name="Wincker P."/>
            <person name="Souciet J.L."/>
        </authorList>
    </citation>
    <scope>NUCLEOTIDE SEQUENCE [LARGE SCALE GENOMIC DNA]</scope>
    <source>
        <strain evidence="4">ATCC 8585 / CBS 2359 / DSM 70799 / NBRC 1267 / NRRL Y-1140 / WM37</strain>
    </source>
</reference>
<dbReference type="OMA" id="EYHDELC"/>
<dbReference type="eggNOG" id="ENOG502RZ92">
    <property type="taxonomic scope" value="Eukaryota"/>
</dbReference>
<dbReference type="HOGENOM" id="CLU_055503_0_0_1"/>
<protein>
    <submittedName>
        <fullName evidence="3">KLLA0C11605p</fullName>
    </submittedName>
</protein>
<feature type="compositionally biased region" description="Acidic residues" evidence="2">
    <location>
        <begin position="1"/>
        <end position="13"/>
    </location>
</feature>
<dbReference type="InParanoid" id="Q6CTM1"/>
<dbReference type="PaxDb" id="284590-Q6CTM1"/>
<dbReference type="Proteomes" id="UP000000598">
    <property type="component" value="Chromosome C"/>
</dbReference>
<feature type="region of interest" description="Disordered" evidence="2">
    <location>
        <begin position="1"/>
        <end position="47"/>
    </location>
</feature>
<organism evidence="3 4">
    <name type="scientific">Kluyveromyces lactis (strain ATCC 8585 / CBS 2359 / DSM 70799 / NBRC 1267 / NRRL Y-1140 / WM37)</name>
    <name type="common">Yeast</name>
    <name type="synonym">Candida sphaerica</name>
    <dbReference type="NCBI Taxonomy" id="284590"/>
    <lineage>
        <taxon>Eukaryota</taxon>
        <taxon>Fungi</taxon>
        <taxon>Dikarya</taxon>
        <taxon>Ascomycota</taxon>
        <taxon>Saccharomycotina</taxon>
        <taxon>Saccharomycetes</taxon>
        <taxon>Saccharomycetales</taxon>
        <taxon>Saccharomycetaceae</taxon>
        <taxon>Kluyveromyces</taxon>
    </lineage>
</organism>
<feature type="compositionally biased region" description="Basic and acidic residues" evidence="2">
    <location>
        <begin position="29"/>
        <end position="38"/>
    </location>
</feature>